<gene>
    <name evidence="1" type="ORF">D9R14_04095</name>
</gene>
<name>A0A3L7ALM3_9HYPH</name>
<organism evidence="1 2">
    <name type="scientific">Xanthobacter tagetidis</name>
    <dbReference type="NCBI Taxonomy" id="60216"/>
    <lineage>
        <taxon>Bacteria</taxon>
        <taxon>Pseudomonadati</taxon>
        <taxon>Pseudomonadota</taxon>
        <taxon>Alphaproteobacteria</taxon>
        <taxon>Hyphomicrobiales</taxon>
        <taxon>Xanthobacteraceae</taxon>
        <taxon>Xanthobacter</taxon>
    </lineage>
</organism>
<evidence type="ECO:0000313" key="2">
    <source>
        <dbReference type="Proteomes" id="UP000269692"/>
    </source>
</evidence>
<dbReference type="AlphaFoldDB" id="A0A3L7ALM3"/>
<accession>A0A3L7ALM3</accession>
<keyword evidence="2" id="KW-1185">Reference proteome</keyword>
<dbReference type="OrthoDB" id="543560at2"/>
<dbReference type="Proteomes" id="UP000269692">
    <property type="component" value="Unassembled WGS sequence"/>
</dbReference>
<protein>
    <submittedName>
        <fullName evidence="1">DUF3604 domain-containing protein</fullName>
    </submittedName>
</protein>
<dbReference type="RefSeq" id="WP_121622029.1">
    <property type="nucleotide sequence ID" value="NZ_JACIIW010000003.1"/>
</dbReference>
<proteinExistence type="predicted"/>
<dbReference type="Gene3D" id="3.20.20.140">
    <property type="entry name" value="Metal-dependent hydrolases"/>
    <property type="match status" value="1"/>
</dbReference>
<sequence length="768" mass="81994">MNAVPSSTGPVRARPNWVPQPPSIAPELAGSVDITPRGPFPAGSMQHITLTYTAGRYGIDDTGTVRVCFRFATDQGQPQFDDPKAANFVSVEASNGAVLDARFDYKLNVRPFDRTLVIRVVKGYLKEGETITVRFGDPRGGSPGHRLQTFADPFHEFQVLVDPIACGHYVRVPDQPTFAIVAGPATSFTAVMPTRRTPGEEAWLGIRAEDRWGNPADVSGRTVRLAATGSLAGLPQTATFVPGASSLRIDRLKAEAEGTVRIDVFDTDGTLLAGSNPLVVAPSDGLVRLWGDLHAQSGETIGSSSAHDYMRFARDIAFIDAVGHQGNDFQITGEFWAELNGLMADFNAPGRFITVPGYEWSGNTGLGGDRNVFFGTEAGTIRRSSHALVPDRSDEATDCVDARDLFAALATSGDDVICWAHCGGRYADIAFAHDADLERAVEVHSSWGTFEWLLADAFGLGYRVGVVCNSDGHKGRPGAEPPGASMFGALGGLTCFLTERFDRASLFDAMRARHHYGTTGCRLDLEVKAALPEGANAFRDDPSLPGATGRAAAQAIMGDIVRTPAGKVALAVSVTAQSPIAALELRDGTAVIETIRPAAAAPKGRRIVVAWSGAEYRGRFRQVVWDGGLTVSGNRILAMKEINFFNPDKPAKLDGDAVTWKSVTTGNFAGVELTLADAEAGEIAVETPVGRLQCAIADIGAAPMEIDCGKLDRKLSAWRLADEGTAFSLDVAREIEVSAAERRLLVAVTLEDGHRAWSSPIYLIPEGM</sequence>
<evidence type="ECO:0000313" key="1">
    <source>
        <dbReference type="EMBL" id="RLP81177.1"/>
    </source>
</evidence>
<comment type="caution">
    <text evidence="1">The sequence shown here is derived from an EMBL/GenBank/DDBJ whole genome shotgun (WGS) entry which is preliminary data.</text>
</comment>
<dbReference type="EMBL" id="RCTF01000002">
    <property type="protein sequence ID" value="RLP81177.1"/>
    <property type="molecule type" value="Genomic_DNA"/>
</dbReference>
<reference evidence="1 2" key="1">
    <citation type="submission" date="2018-10" db="EMBL/GenBank/DDBJ databases">
        <title>Xanthobacter tagetidis genome sequencing and assembly.</title>
        <authorList>
            <person name="Maclea K.S."/>
            <person name="Goen A.E."/>
            <person name="Fatima S.A."/>
        </authorList>
    </citation>
    <scope>NUCLEOTIDE SEQUENCE [LARGE SCALE GENOMIC DNA]</scope>
    <source>
        <strain evidence="1 2">ATCC 700314</strain>
    </source>
</reference>